<name>A0AAD6YE26_9AGAR</name>
<organism evidence="1 2">
    <name type="scientific">Mycena pura</name>
    <dbReference type="NCBI Taxonomy" id="153505"/>
    <lineage>
        <taxon>Eukaryota</taxon>
        <taxon>Fungi</taxon>
        <taxon>Dikarya</taxon>
        <taxon>Basidiomycota</taxon>
        <taxon>Agaricomycotina</taxon>
        <taxon>Agaricomycetes</taxon>
        <taxon>Agaricomycetidae</taxon>
        <taxon>Agaricales</taxon>
        <taxon>Marasmiineae</taxon>
        <taxon>Mycenaceae</taxon>
        <taxon>Mycena</taxon>
    </lineage>
</organism>
<comment type="caution">
    <text evidence="1">The sequence shown here is derived from an EMBL/GenBank/DDBJ whole genome shotgun (WGS) entry which is preliminary data.</text>
</comment>
<proteinExistence type="predicted"/>
<protein>
    <submittedName>
        <fullName evidence="1">Uncharacterized protein</fullName>
    </submittedName>
</protein>
<dbReference type="Proteomes" id="UP001219525">
    <property type="component" value="Unassembled WGS sequence"/>
</dbReference>
<accession>A0AAD6YE26</accession>
<dbReference type="EMBL" id="JARJCW010000034">
    <property type="protein sequence ID" value="KAJ7208265.1"/>
    <property type="molecule type" value="Genomic_DNA"/>
</dbReference>
<reference evidence="1" key="1">
    <citation type="submission" date="2023-03" db="EMBL/GenBank/DDBJ databases">
        <title>Massive genome expansion in bonnet fungi (Mycena s.s.) driven by repeated elements and novel gene families across ecological guilds.</title>
        <authorList>
            <consortium name="Lawrence Berkeley National Laboratory"/>
            <person name="Harder C.B."/>
            <person name="Miyauchi S."/>
            <person name="Viragh M."/>
            <person name="Kuo A."/>
            <person name="Thoen E."/>
            <person name="Andreopoulos B."/>
            <person name="Lu D."/>
            <person name="Skrede I."/>
            <person name="Drula E."/>
            <person name="Henrissat B."/>
            <person name="Morin E."/>
            <person name="Kohler A."/>
            <person name="Barry K."/>
            <person name="LaButti K."/>
            <person name="Morin E."/>
            <person name="Salamov A."/>
            <person name="Lipzen A."/>
            <person name="Mereny Z."/>
            <person name="Hegedus B."/>
            <person name="Baldrian P."/>
            <person name="Stursova M."/>
            <person name="Weitz H."/>
            <person name="Taylor A."/>
            <person name="Grigoriev I.V."/>
            <person name="Nagy L.G."/>
            <person name="Martin F."/>
            <person name="Kauserud H."/>
        </authorList>
    </citation>
    <scope>NUCLEOTIDE SEQUENCE</scope>
    <source>
        <strain evidence="1">9144</strain>
    </source>
</reference>
<evidence type="ECO:0000313" key="1">
    <source>
        <dbReference type="EMBL" id="KAJ7208265.1"/>
    </source>
</evidence>
<feature type="non-terminal residue" evidence="1">
    <location>
        <position position="326"/>
    </location>
</feature>
<evidence type="ECO:0000313" key="2">
    <source>
        <dbReference type="Proteomes" id="UP001219525"/>
    </source>
</evidence>
<keyword evidence="2" id="KW-1185">Reference proteome</keyword>
<dbReference type="AlphaFoldDB" id="A0AAD6YE26"/>
<sequence>LVCEFPPELEQKIFELASLTPPCSVLHPKSMPKLLLVAQRVKTWSDPAPHRVLSIVAREPGLEPTGDDAAFTLRHPFRVTDIERLLQVAFVSKPALRENTCHIRFPSSCLPQHVTQLLCACPAAVDVVLPAQTLPRRILALLQPLPLQRLVVYWRPLFPVQAQMLSACAQFTHLTHLEIRDWRAHHESLAGWEGLALIPRLTHLCFHELDSMIHVTMLCLQHCRSLDVLVVACSTPSHIDATQKRLESARDMLPGDPRFLVVPSRPPVTSDPRFLVLLVRNYYHDVGWEARARGGGEDFWAVADRHVRNRRSGATNDYVAGLENAN</sequence>
<gene>
    <name evidence="1" type="ORF">GGX14DRAFT_454267</name>
</gene>